<keyword evidence="5" id="KW-1185">Reference proteome</keyword>
<protein>
    <submittedName>
        <fullName evidence="3">Uncharacterized protein</fullName>
    </submittedName>
</protein>
<keyword evidence="2" id="KW-0472">Membrane</keyword>
<evidence type="ECO:0000313" key="5">
    <source>
        <dbReference type="Proteomes" id="UP000479000"/>
    </source>
</evidence>
<proteinExistence type="predicted"/>
<evidence type="ECO:0000313" key="3">
    <source>
        <dbReference type="EMBL" id="CAA9993159.1"/>
    </source>
</evidence>
<name>A0A6H5FU66_9HEMI</name>
<keyword evidence="2" id="KW-0812">Transmembrane</keyword>
<dbReference type="AlphaFoldDB" id="A0A6H5FU66"/>
<evidence type="ECO:0000256" key="2">
    <source>
        <dbReference type="SAM" id="Phobius"/>
    </source>
</evidence>
<feature type="non-terminal residue" evidence="3">
    <location>
        <position position="83"/>
    </location>
</feature>
<evidence type="ECO:0000313" key="4">
    <source>
        <dbReference type="EMBL" id="CAA9993160.1"/>
    </source>
</evidence>
<evidence type="ECO:0000256" key="1">
    <source>
        <dbReference type="SAM" id="MobiDB-lite"/>
    </source>
</evidence>
<feature type="transmembrane region" description="Helical" evidence="2">
    <location>
        <begin position="12"/>
        <end position="35"/>
    </location>
</feature>
<dbReference type="Proteomes" id="UP000479000">
    <property type="component" value="Unassembled WGS sequence"/>
</dbReference>
<organism evidence="3 5">
    <name type="scientific">Nesidiocoris tenuis</name>
    <dbReference type="NCBI Taxonomy" id="355587"/>
    <lineage>
        <taxon>Eukaryota</taxon>
        <taxon>Metazoa</taxon>
        <taxon>Ecdysozoa</taxon>
        <taxon>Arthropoda</taxon>
        <taxon>Hexapoda</taxon>
        <taxon>Insecta</taxon>
        <taxon>Pterygota</taxon>
        <taxon>Neoptera</taxon>
        <taxon>Paraneoptera</taxon>
        <taxon>Hemiptera</taxon>
        <taxon>Heteroptera</taxon>
        <taxon>Panheteroptera</taxon>
        <taxon>Cimicomorpha</taxon>
        <taxon>Miridae</taxon>
        <taxon>Dicyphina</taxon>
        <taxon>Nesidiocoris</taxon>
    </lineage>
</organism>
<keyword evidence="2" id="KW-1133">Transmembrane helix</keyword>
<feature type="region of interest" description="Disordered" evidence="1">
    <location>
        <begin position="40"/>
        <end position="65"/>
    </location>
</feature>
<accession>A0A6H5FU66</accession>
<sequence>MYLEPHFGGNSLLWSQVIIWFWSHILNPLLFWNFVESSTTSSKTSSATSSTTSSTTSHTSFKSEHRVRLQVPPVILLSRVNIV</sequence>
<dbReference type="EMBL" id="CADCXU010000212">
    <property type="protein sequence ID" value="CAA9993160.1"/>
    <property type="molecule type" value="Genomic_DNA"/>
</dbReference>
<dbReference type="EMBL" id="CADCXU010000211">
    <property type="protein sequence ID" value="CAA9993159.1"/>
    <property type="molecule type" value="Genomic_DNA"/>
</dbReference>
<feature type="compositionally biased region" description="Low complexity" evidence="1">
    <location>
        <begin position="40"/>
        <end position="60"/>
    </location>
</feature>
<reference evidence="3 5" key="1">
    <citation type="submission" date="2020-02" db="EMBL/GenBank/DDBJ databases">
        <authorList>
            <person name="Ferguson B K."/>
        </authorList>
    </citation>
    <scope>NUCLEOTIDE SEQUENCE [LARGE SCALE GENOMIC DNA]</scope>
</reference>
<gene>
    <name evidence="3" type="ORF">NTEN_LOCUS146</name>
    <name evidence="4" type="ORF">NTEN_LOCUS147</name>
</gene>